<keyword evidence="8 9" id="KW-0472">Membrane</keyword>
<dbReference type="EMBL" id="CAFBPD010000018">
    <property type="protein sequence ID" value="CAB4998669.1"/>
    <property type="molecule type" value="Genomic_DNA"/>
</dbReference>
<evidence type="ECO:0000313" key="12">
    <source>
        <dbReference type="EMBL" id="CAB4998669.1"/>
    </source>
</evidence>
<evidence type="ECO:0000256" key="1">
    <source>
        <dbReference type="ARBA" id="ARBA00004651"/>
    </source>
</evidence>
<dbReference type="PROSITE" id="PS50928">
    <property type="entry name" value="ABC_TM1"/>
    <property type="match status" value="1"/>
</dbReference>
<evidence type="ECO:0000256" key="7">
    <source>
        <dbReference type="ARBA" id="ARBA00022989"/>
    </source>
</evidence>
<dbReference type="PANTHER" id="PTHR32243">
    <property type="entry name" value="MALTOSE TRANSPORT SYSTEM PERMEASE-RELATED"/>
    <property type="match status" value="1"/>
</dbReference>
<feature type="domain" description="ABC transmembrane type-1" evidence="10">
    <location>
        <begin position="100"/>
        <end position="298"/>
    </location>
</feature>
<comment type="subcellular location">
    <subcellularLocation>
        <location evidence="1">Cell membrane</location>
        <topology evidence="1">Multi-pass membrane protein</topology>
    </subcellularLocation>
</comment>
<name>A0A6J6TBS3_9ZZZZ</name>
<accession>A0A6J6TBS3</accession>
<evidence type="ECO:0000256" key="3">
    <source>
        <dbReference type="ARBA" id="ARBA00022448"/>
    </source>
</evidence>
<evidence type="ECO:0000256" key="6">
    <source>
        <dbReference type="ARBA" id="ARBA00022692"/>
    </source>
</evidence>
<dbReference type="InterPro" id="IPR035906">
    <property type="entry name" value="MetI-like_sf"/>
</dbReference>
<keyword evidence="3" id="KW-0813">Transport</keyword>
<protein>
    <submittedName>
        <fullName evidence="11">Unannotated protein</fullName>
    </submittedName>
</protein>
<dbReference type="PANTHER" id="PTHR32243:SF50">
    <property type="entry name" value="MALTOSE_MALTODEXTRIN TRANSPORT SYSTEM PERMEASE PROTEIN MALG"/>
    <property type="match status" value="1"/>
</dbReference>
<feature type="transmembrane region" description="Helical" evidence="9">
    <location>
        <begin position="99"/>
        <end position="125"/>
    </location>
</feature>
<gene>
    <name evidence="11" type="ORF">UFOPK2786_00971</name>
    <name evidence="12" type="ORF">UFOPK4061_00172</name>
</gene>
<dbReference type="SUPFAM" id="SSF161098">
    <property type="entry name" value="MetI-like"/>
    <property type="match status" value="1"/>
</dbReference>
<evidence type="ECO:0000256" key="4">
    <source>
        <dbReference type="ARBA" id="ARBA00022475"/>
    </source>
</evidence>
<feature type="transmembrane region" description="Helical" evidence="9">
    <location>
        <begin position="171"/>
        <end position="197"/>
    </location>
</feature>
<feature type="transmembrane region" description="Helical" evidence="9">
    <location>
        <begin position="277"/>
        <end position="297"/>
    </location>
</feature>
<dbReference type="InterPro" id="IPR050901">
    <property type="entry name" value="BP-dep_ABC_trans_perm"/>
</dbReference>
<dbReference type="GO" id="GO:0015423">
    <property type="term" value="F:ABC-type maltose transporter activity"/>
    <property type="evidence" value="ECO:0007669"/>
    <property type="project" value="TreeGrafter"/>
</dbReference>
<feature type="transmembrane region" description="Helical" evidence="9">
    <location>
        <begin position="43"/>
        <end position="61"/>
    </location>
</feature>
<dbReference type="EMBL" id="CAEZYW010000141">
    <property type="protein sequence ID" value="CAB4744610.1"/>
    <property type="molecule type" value="Genomic_DNA"/>
</dbReference>
<keyword evidence="6 9" id="KW-0812">Transmembrane</keyword>
<dbReference type="Gene3D" id="1.10.3720.10">
    <property type="entry name" value="MetI-like"/>
    <property type="match status" value="1"/>
</dbReference>
<dbReference type="Pfam" id="PF00528">
    <property type="entry name" value="BPD_transp_1"/>
    <property type="match status" value="1"/>
</dbReference>
<dbReference type="CDD" id="cd06261">
    <property type="entry name" value="TM_PBP2"/>
    <property type="match status" value="1"/>
</dbReference>
<proteinExistence type="inferred from homology"/>
<evidence type="ECO:0000259" key="10">
    <source>
        <dbReference type="PROSITE" id="PS50928"/>
    </source>
</evidence>
<keyword evidence="5" id="KW-0762">Sugar transport</keyword>
<evidence type="ECO:0000256" key="9">
    <source>
        <dbReference type="SAM" id="Phobius"/>
    </source>
</evidence>
<sequence>MASISVSIASTVGHPAAAGEMTATPSRRRTPWEWCVTTGWRHLVGAAVCVVAVFPLLYVISTSLSANGTLTGSNRLFSSITFDNYVNLVSDPGRPFIRWWLNTLFVAGTTAVLSVFLCALAAYAFSRLRFRGRRAGLATIVIAQMFPQFLGIVAIYLLLSTLGDAVPALGLNSLVGLIVVYLGGALGVNTFLMYGYFNTIPRELDEAAKIDGAGHARIFFTIILPLVGPILVVVGMLIYIATAGDFVIASVVLSDTQIQTAPVGLYGMISLFRNDNWGAFCAGAVLTALPVMILFLFTQKYIVTGLFAGSGK</sequence>
<reference evidence="11" key="1">
    <citation type="submission" date="2020-05" db="EMBL/GenBank/DDBJ databases">
        <authorList>
            <person name="Chiriac C."/>
            <person name="Salcher M."/>
            <person name="Ghai R."/>
            <person name="Kavagutti S V."/>
        </authorList>
    </citation>
    <scope>NUCLEOTIDE SEQUENCE</scope>
</reference>
<feature type="transmembrane region" description="Helical" evidence="9">
    <location>
        <begin position="218"/>
        <end position="241"/>
    </location>
</feature>
<feature type="transmembrane region" description="Helical" evidence="9">
    <location>
        <begin position="137"/>
        <end position="159"/>
    </location>
</feature>
<organism evidence="11">
    <name type="scientific">freshwater metagenome</name>
    <dbReference type="NCBI Taxonomy" id="449393"/>
    <lineage>
        <taxon>unclassified sequences</taxon>
        <taxon>metagenomes</taxon>
        <taxon>ecological metagenomes</taxon>
    </lineage>
</organism>
<dbReference type="InterPro" id="IPR000515">
    <property type="entry name" value="MetI-like"/>
</dbReference>
<dbReference type="AlphaFoldDB" id="A0A6J6TBS3"/>
<keyword evidence="4" id="KW-1003">Cell membrane</keyword>
<evidence type="ECO:0000256" key="2">
    <source>
        <dbReference type="ARBA" id="ARBA00009047"/>
    </source>
</evidence>
<keyword evidence="7 9" id="KW-1133">Transmembrane helix</keyword>
<comment type="similarity">
    <text evidence="2">Belongs to the binding-protein-dependent transport system permease family. MalFG subfamily.</text>
</comment>
<dbReference type="GO" id="GO:0042956">
    <property type="term" value="P:maltodextrin transmembrane transport"/>
    <property type="evidence" value="ECO:0007669"/>
    <property type="project" value="TreeGrafter"/>
</dbReference>
<dbReference type="GO" id="GO:0005886">
    <property type="term" value="C:plasma membrane"/>
    <property type="evidence" value="ECO:0007669"/>
    <property type="project" value="UniProtKB-SubCell"/>
</dbReference>
<evidence type="ECO:0000313" key="11">
    <source>
        <dbReference type="EMBL" id="CAB4744610.1"/>
    </source>
</evidence>
<evidence type="ECO:0000256" key="8">
    <source>
        <dbReference type="ARBA" id="ARBA00023136"/>
    </source>
</evidence>
<evidence type="ECO:0000256" key="5">
    <source>
        <dbReference type="ARBA" id="ARBA00022597"/>
    </source>
</evidence>